<dbReference type="STRING" id="452637.Oter_2891"/>
<dbReference type="GO" id="GO:0047310">
    <property type="term" value="F:glutamine-scyllo-inositol transaminase activity"/>
    <property type="evidence" value="ECO:0007669"/>
    <property type="project" value="UniProtKB-EC"/>
</dbReference>
<sequence>MNSTMRSSPPPGLGSAAIGSEEETLVLDALRRGELFRYYGNDPAHPPPFAATLEAEAAALFGTRHALAVTSGTAALEVVLAAAGVGPGSEVIVPAWSWISCFTAVVRCGARPVLAEIDASLCLDPSEIARLTTPRTRAILVVHYQGAAADLDPILAAARTRGLLVIEDCAEAPGATYRGRRAGAIGDAGIYSFQHNKPMTAGEGGLIVTSNPFIYERAVRLHDLGQYRNHHAQLLPAREPAFAGGQYRMSELTAAVALAQLRKLDRIRDHCRTLKALIAPRLARLPQIQLRPLADPNGDYGFELYFYARGSEAAAAFRQKLTERGVCCQQRTGTYPQYRREYVINGRAAHRALSPFRRLFPWPARGYRVEDFPRTEALTTRFVALPLGWRYTSNDADHIAASVEAVHAELYG</sequence>
<dbReference type="InterPro" id="IPR000653">
    <property type="entry name" value="DegT/StrS_aminotransferase"/>
</dbReference>
<evidence type="ECO:0000313" key="6">
    <source>
        <dbReference type="Proteomes" id="UP000007013"/>
    </source>
</evidence>
<name>B1ZXC0_OPITP</name>
<dbReference type="PANTHER" id="PTHR30244:SF34">
    <property type="entry name" value="DTDP-4-AMINO-4,6-DIDEOXYGALACTOSE TRANSAMINASE"/>
    <property type="match status" value="1"/>
</dbReference>
<accession>B1ZXC0</accession>
<dbReference type="Gene3D" id="3.40.640.10">
    <property type="entry name" value="Type I PLP-dependent aspartate aminotransferase-like (Major domain)"/>
    <property type="match status" value="1"/>
</dbReference>
<dbReference type="EMBL" id="CP001032">
    <property type="protein sequence ID" value="ACB76172.1"/>
    <property type="molecule type" value="Genomic_DNA"/>
</dbReference>
<dbReference type="SUPFAM" id="SSF53383">
    <property type="entry name" value="PLP-dependent transferases"/>
    <property type="match status" value="1"/>
</dbReference>
<dbReference type="PIRSF" id="PIRSF000390">
    <property type="entry name" value="PLP_StrS"/>
    <property type="match status" value="1"/>
</dbReference>
<feature type="modified residue" description="N6-(pyridoxal phosphate)lysine" evidence="3">
    <location>
        <position position="197"/>
    </location>
</feature>
<comment type="similarity">
    <text evidence="1 4">Belongs to the DegT/DnrJ/EryC1 family.</text>
</comment>
<keyword evidence="6" id="KW-1185">Reference proteome</keyword>
<dbReference type="GO" id="GO:0000271">
    <property type="term" value="P:polysaccharide biosynthetic process"/>
    <property type="evidence" value="ECO:0007669"/>
    <property type="project" value="TreeGrafter"/>
</dbReference>
<dbReference type="InterPro" id="IPR015421">
    <property type="entry name" value="PyrdxlP-dep_Trfase_major"/>
</dbReference>
<evidence type="ECO:0000256" key="3">
    <source>
        <dbReference type="PIRSR" id="PIRSR000390-2"/>
    </source>
</evidence>
<organism evidence="5 6">
    <name type="scientific">Opitutus terrae (strain DSM 11246 / JCM 15787 / PB90-1)</name>
    <dbReference type="NCBI Taxonomy" id="452637"/>
    <lineage>
        <taxon>Bacteria</taxon>
        <taxon>Pseudomonadati</taxon>
        <taxon>Verrucomicrobiota</taxon>
        <taxon>Opitutia</taxon>
        <taxon>Opitutales</taxon>
        <taxon>Opitutaceae</taxon>
        <taxon>Opitutus</taxon>
    </lineage>
</organism>
<dbReference type="Pfam" id="PF01041">
    <property type="entry name" value="DegT_DnrJ_EryC1"/>
    <property type="match status" value="1"/>
</dbReference>
<dbReference type="Proteomes" id="UP000007013">
    <property type="component" value="Chromosome"/>
</dbReference>
<dbReference type="InterPro" id="IPR015422">
    <property type="entry name" value="PyrdxlP-dep_Trfase_small"/>
</dbReference>
<dbReference type="Gene3D" id="3.90.1150.10">
    <property type="entry name" value="Aspartate Aminotransferase, domain 1"/>
    <property type="match status" value="1"/>
</dbReference>
<dbReference type="HOGENOM" id="CLU_033332_7_2_0"/>
<dbReference type="GO" id="GO:0030170">
    <property type="term" value="F:pyridoxal phosphate binding"/>
    <property type="evidence" value="ECO:0007669"/>
    <property type="project" value="TreeGrafter"/>
</dbReference>
<feature type="active site" description="Proton acceptor" evidence="2">
    <location>
        <position position="197"/>
    </location>
</feature>
<dbReference type="PANTHER" id="PTHR30244">
    <property type="entry name" value="TRANSAMINASE"/>
    <property type="match status" value="1"/>
</dbReference>
<evidence type="ECO:0000256" key="4">
    <source>
        <dbReference type="RuleBase" id="RU004508"/>
    </source>
</evidence>
<reference evidence="5 6" key="1">
    <citation type="journal article" date="2011" name="J. Bacteriol.">
        <title>Genome sequence of the verrucomicrobium Opitutus terrae PB90-1, an abundant inhabitant of rice paddy soil ecosystems.</title>
        <authorList>
            <person name="van Passel M.W."/>
            <person name="Kant R."/>
            <person name="Palva A."/>
            <person name="Copeland A."/>
            <person name="Lucas S."/>
            <person name="Lapidus A."/>
            <person name="Glavina del Rio T."/>
            <person name="Pitluck S."/>
            <person name="Goltsman E."/>
            <person name="Clum A."/>
            <person name="Sun H."/>
            <person name="Schmutz J."/>
            <person name="Larimer F.W."/>
            <person name="Land M.L."/>
            <person name="Hauser L."/>
            <person name="Kyrpides N."/>
            <person name="Mikhailova N."/>
            <person name="Richardson P.P."/>
            <person name="Janssen P.H."/>
            <person name="de Vos W.M."/>
            <person name="Smidt H."/>
        </authorList>
    </citation>
    <scope>NUCLEOTIDE SEQUENCE [LARGE SCALE GENOMIC DNA]</scope>
    <source>
        <strain evidence="6">DSM 11246 / JCM 15787 / PB90-1</strain>
    </source>
</reference>
<evidence type="ECO:0000256" key="1">
    <source>
        <dbReference type="ARBA" id="ARBA00037999"/>
    </source>
</evidence>
<evidence type="ECO:0000256" key="2">
    <source>
        <dbReference type="PIRSR" id="PIRSR000390-1"/>
    </source>
</evidence>
<dbReference type="KEGG" id="ote:Oter_2891"/>
<evidence type="ECO:0000313" key="5">
    <source>
        <dbReference type="EMBL" id="ACB76172.1"/>
    </source>
</evidence>
<protein>
    <submittedName>
        <fullName evidence="5">Glutamine--scyllo-inositol transaminase</fullName>
        <ecNumber evidence="5">2.6.1.50</ecNumber>
    </submittedName>
</protein>
<keyword evidence="5" id="KW-0808">Transferase</keyword>
<dbReference type="EC" id="2.6.1.50" evidence="5"/>
<gene>
    <name evidence="5" type="ordered locus">Oter_2891</name>
</gene>
<dbReference type="eggNOG" id="COG0399">
    <property type="taxonomic scope" value="Bacteria"/>
</dbReference>
<keyword evidence="5" id="KW-0032">Aminotransferase</keyword>
<proteinExistence type="inferred from homology"/>
<keyword evidence="3 4" id="KW-0663">Pyridoxal phosphate</keyword>
<dbReference type="AlphaFoldDB" id="B1ZXC0"/>
<dbReference type="InterPro" id="IPR015424">
    <property type="entry name" value="PyrdxlP-dep_Trfase"/>
</dbReference>